<dbReference type="Proteomes" id="UP001174229">
    <property type="component" value="Unassembled WGS sequence"/>
</dbReference>
<evidence type="ECO:0000313" key="6">
    <source>
        <dbReference type="EMBL" id="MDK7394724.1"/>
    </source>
</evidence>
<organism evidence="6 7">
    <name type="scientific">Bacillus pacificus</name>
    <dbReference type="NCBI Taxonomy" id="2026187"/>
    <lineage>
        <taxon>Bacteria</taxon>
        <taxon>Bacillati</taxon>
        <taxon>Bacillota</taxon>
        <taxon>Bacilli</taxon>
        <taxon>Bacillales</taxon>
        <taxon>Bacillaceae</taxon>
        <taxon>Bacillus</taxon>
        <taxon>Bacillus cereus group</taxon>
    </lineage>
</organism>
<feature type="domain" description="Carbohydrate-binding module family 96" evidence="5">
    <location>
        <begin position="345"/>
        <end position="482"/>
    </location>
</feature>
<dbReference type="Gene3D" id="2.60.120.970">
    <property type="match status" value="1"/>
</dbReference>
<dbReference type="RefSeq" id="WP_284992631.1">
    <property type="nucleotide sequence ID" value="NZ_JAPNPE010000019.1"/>
</dbReference>
<feature type="non-terminal residue" evidence="6">
    <location>
        <position position="527"/>
    </location>
</feature>
<evidence type="ECO:0000256" key="4">
    <source>
        <dbReference type="SAM" id="MobiDB-lite"/>
    </source>
</evidence>
<evidence type="ECO:0000313" key="7">
    <source>
        <dbReference type="Proteomes" id="UP001174229"/>
    </source>
</evidence>
<dbReference type="NCBIfam" id="NF033679">
    <property type="entry name" value="DNRLRE_dom"/>
    <property type="match status" value="1"/>
</dbReference>
<dbReference type="GO" id="GO:0005576">
    <property type="term" value="C:extracellular region"/>
    <property type="evidence" value="ECO:0007669"/>
    <property type="project" value="UniProtKB-SubCell"/>
</dbReference>
<reference evidence="6" key="1">
    <citation type="submission" date="2022-11" db="EMBL/GenBank/DDBJ databases">
        <title>WGS-based characterization of Bacillus cereus isolated from food &amp; feed additives.</title>
        <authorList>
            <person name="Bogaerts B."/>
            <person name="Fraiture M.-A."/>
            <person name="Roosens N.H.C."/>
            <person name="De Keersmaecker S.C.J."/>
            <person name="Vanneste K."/>
        </authorList>
    </citation>
    <scope>NUCLEOTIDE SEQUENCE</scope>
    <source>
        <strain evidence="6">74.2</strain>
    </source>
</reference>
<sequence>MGAKKWYRYLIQLIVVALIVTSIPLNGLAETAPPFTPSPNSEQSPEVEKKEEKELPDPHPDQLKKDKTKAQASPTEIVEERTETEKVFDNNDGTYTKKVYTEPIHIEKNGKLEEVSPKLVEAPNAKIVTENTTLEPEFEKTTQDGKYVQFKVKDHTIKYKLMSANGEKGEVKPSPVTATHENNTVWYKGIFPNVDLKSTTFNENVKEDFVLREYTGHHIFTFALETDLTPSLQEDGSIDFQNEKKEKVFTLPKPYMNDSNVDQQSGEAVTSDAVRYTIEKTDEKTYTLTVTADPQWLQAPERKYPVYVDPSVELGNFENAYAASAYPTVNYSGGKLWDSGQNAYTLKVGYYDGSSGTNFAFIKPNVSDLKGAKIEGATFHAYAVWHYYGNQPNGVWLDEVTGGWNVGGVNWNNKPGSNNIAQTDVGRGKWAQFNVTNTVKAWVDGARPNNGFKLHANGNGQSHWKKFIAAENGENAPYLEVKYSYAKPNTPRVQAYSNGSGSGSGHFNLQWDPVPGATEYKVAIFNG</sequence>
<dbReference type="EMBL" id="JAPNPE010000019">
    <property type="protein sequence ID" value="MDK7394724.1"/>
    <property type="molecule type" value="Genomic_DNA"/>
</dbReference>
<dbReference type="InterPro" id="IPR055372">
    <property type="entry name" value="CBM96"/>
</dbReference>
<evidence type="ECO:0000256" key="1">
    <source>
        <dbReference type="ARBA" id="ARBA00004613"/>
    </source>
</evidence>
<keyword evidence="3" id="KW-0732">Signal</keyword>
<feature type="region of interest" description="Disordered" evidence="4">
    <location>
        <begin position="30"/>
        <end position="82"/>
    </location>
</feature>
<name>A0AAW6Z400_9BACI</name>
<keyword evidence="2" id="KW-0964">Secreted</keyword>
<evidence type="ECO:0000259" key="5">
    <source>
        <dbReference type="Pfam" id="PF24517"/>
    </source>
</evidence>
<comment type="subcellular location">
    <subcellularLocation>
        <location evidence="1">Secreted</location>
    </subcellularLocation>
</comment>
<dbReference type="AlphaFoldDB" id="A0AAW6Z400"/>
<feature type="compositionally biased region" description="Basic and acidic residues" evidence="4">
    <location>
        <begin position="46"/>
        <end position="69"/>
    </location>
</feature>
<dbReference type="Pfam" id="PF24517">
    <property type="entry name" value="CBM96"/>
    <property type="match status" value="1"/>
</dbReference>
<evidence type="ECO:0000256" key="3">
    <source>
        <dbReference type="ARBA" id="ARBA00022729"/>
    </source>
</evidence>
<gene>
    <name evidence="6" type="ORF">OWO78_25680</name>
</gene>
<evidence type="ECO:0000256" key="2">
    <source>
        <dbReference type="ARBA" id="ARBA00022525"/>
    </source>
</evidence>
<comment type="caution">
    <text evidence="6">The sequence shown here is derived from an EMBL/GenBank/DDBJ whole genome shotgun (WGS) entry which is preliminary data.</text>
</comment>
<proteinExistence type="predicted"/>
<accession>A0AAW6Z400</accession>
<protein>
    <submittedName>
        <fullName evidence="6">DNRLRE domain-containing protein</fullName>
    </submittedName>
</protein>